<dbReference type="OrthoDB" id="6366580at2759"/>
<proteinExistence type="predicted"/>
<dbReference type="EMBL" id="CACVKT020010430">
    <property type="protein sequence ID" value="CAC5426502.1"/>
    <property type="molecule type" value="Genomic_DNA"/>
</dbReference>
<sequence length="163" mass="18538">MKSNEHIGLLNKGKHREVLEIKETQQKTLSAKVTKFYQPTSNNKYHSNEVEQKMSTDALIMFIAASLTFPVTLSLKQKVNQLSNVYNNKMMTTLNSSIETRLTRFEEDNDFILAAILDPKFKLRWCEPVKVAPYTLLLKNTTSALDSHLGDTFDQEDGCSPPP</sequence>
<organism evidence="1 2">
    <name type="scientific">Mytilus coruscus</name>
    <name type="common">Sea mussel</name>
    <dbReference type="NCBI Taxonomy" id="42192"/>
    <lineage>
        <taxon>Eukaryota</taxon>
        <taxon>Metazoa</taxon>
        <taxon>Spiralia</taxon>
        <taxon>Lophotrochozoa</taxon>
        <taxon>Mollusca</taxon>
        <taxon>Bivalvia</taxon>
        <taxon>Autobranchia</taxon>
        <taxon>Pteriomorphia</taxon>
        <taxon>Mytilida</taxon>
        <taxon>Mytiloidea</taxon>
        <taxon>Mytilidae</taxon>
        <taxon>Mytilinae</taxon>
        <taxon>Mytilus</taxon>
    </lineage>
</organism>
<protein>
    <submittedName>
        <fullName evidence="1">Uncharacterized protein</fullName>
    </submittedName>
</protein>
<reference evidence="1 2" key="1">
    <citation type="submission" date="2020-06" db="EMBL/GenBank/DDBJ databases">
        <authorList>
            <person name="Li R."/>
            <person name="Bekaert M."/>
        </authorList>
    </citation>
    <scope>NUCLEOTIDE SEQUENCE [LARGE SCALE GENOMIC DNA]</scope>
    <source>
        <strain evidence="2">wild</strain>
    </source>
</reference>
<name>A0A6J8F2Z3_MYTCO</name>
<dbReference type="AlphaFoldDB" id="A0A6J8F2Z3"/>
<accession>A0A6J8F2Z3</accession>
<evidence type="ECO:0000313" key="1">
    <source>
        <dbReference type="EMBL" id="CAC5426502.1"/>
    </source>
</evidence>
<gene>
    <name evidence="1" type="ORF">MCOR_58201</name>
</gene>
<keyword evidence="2" id="KW-1185">Reference proteome</keyword>
<evidence type="ECO:0000313" key="2">
    <source>
        <dbReference type="Proteomes" id="UP000507470"/>
    </source>
</evidence>
<dbReference type="Proteomes" id="UP000507470">
    <property type="component" value="Unassembled WGS sequence"/>
</dbReference>